<dbReference type="SMART" id="SM01359">
    <property type="entry name" value="A2M_N_2"/>
    <property type="match status" value="1"/>
</dbReference>
<evidence type="ECO:0000259" key="3">
    <source>
        <dbReference type="SMART" id="SM01360"/>
    </source>
</evidence>
<sequence>MSSSSDQQAPNTEVMELDLDPTLQSIKEFHLLARKAESKEVVQCMIRENDGATSSSTSDTTLESLEEERKRSEKLLEELKNIRIEELNEDKLNQLLDELLKRKEESFFDEEASLQQNYLIRDASLRPPEPGTVEVKTMVQFPPKEVDLNMIKVGEMLANEKREEIQQEQTLKIVRALPTGNQPSELHSVPFLSITFNQDMIEEFDAETKSFEEIDFIEIRPITENLRKGKWKWIGTKSLLFQPYFRFDRSTEFTYTVLKSKTKSVLGLSLEEDYKVTFKTQTMRVEEFVPSSYSNSFPISYLPFCYLRFDQSVDREEISKSVKITCGTKTINFEVLNDPSIIAQTLKEIEFEKKFPSVFHTYNDLLTKNKNPTSRYVWLHLLIDRQVGQSLSVNIPKGMKSLEGPLLSTHSFGSTINGFDKMYVSDHNPKKYTFYNNITPGCSFTFNTSNPIDLEQIQEKEKYVTIHPAIENCHISFGIHQITISGNTLARENYSVTIHKGLPDIYGQTLEKDYVATFEVSGESKQFNNSLPGITILPPSLFENFDPFVYFDCVNISETLTVISQVDPEFMAREVCYPKYHKSFFSSYPSYEYFQWVTKKQRSFGNIVYNEKVKPNNYVKDRSVSATISLQPYLQNPSQKTGQLFLQMKPKYNNFFSFGDKYECIWLQISNLCVDVMHVSPNSSEFTVFVTSFQDGKPVPNAKVVYTYTDQYHPTENGFDEKRTEKTTNEKGFATFKGGPERLGYHPIIYVSTENDCVVYTNMNAGYIYRQQNKLLAHIFNDRGLYKPNEIAHFKGFARSINFDFSKNSEKYGTYSINIPTNCSGTYTFYDSRRVKYADGKIEANSNGSFEIELKIPDNVNLGSHYIDIRLSGQSFTHYFSVEEFRTPEYNVSSTIIPSSFKVANYIGDKLICKVSANYYSGGALGNANVNYSCQVAPTTYNPPGWEHYTFQETETSRNIYLSRILDNMKSVTHASAYCSDTTDTTGESNLLLQLWDPQFKAKQPLQISCQANVQDINRQTQGTECKTIVHPCQYYVGVRCTKKVVLKPDDPIDCFFIVTDIQGKAVKDVPIQCKLVKLSSETKGYKSWETISPITELTIISQTQPMLHTFTLSNNTNDSAYGEYAIMCEVKDSVTPLFRSGINRCSVSIRKFGHKSHLQSKGYASLNQDTLELVANKYDSETYKPGEVASIFVSPPFSGNCTGIMWVTCNGLVQKEEFEISGETGFIELKVPIKKEYRPNIDVHVKLYGLDNYIDESNKERQLPAHASGFLKLNVSKEHHELDVSVIPKHSVTSPGKDTSVEVVVTDKEGRNQQNCEVCLIVVDEAVLDIVSHEIQDPVSTFVVQNSCQTSFISNRSDVRYWLYPRKNQRELDLNEEMQEASRNDIDEEDAECLSDHCLQCCCDFCCRTRSEACKECKKCCAEAPSGGKRKKKCLEKKDCAPPKPSANCLAGEAEDMNERKEQFAVRSSFRPDAAFITFANTDENGRVVLNFKLTDSLTRFRVTAVANMGEDLFGIGKTKITTSLPIAVRPSLPRFLNFGDMCDLTYVLQNQTTASLTVAVVCHTSNLRIFNNEDKTQRDKGVTLTIPALGRTEVRFPVRVLKCGTACIQVGLRVLNAVADKPENQDQADLMIGWSDAVKNEFRIFTPSTNEAFATYGDMSETNETILQPISLPDKPLLANFGEFTLTTSTTALSSLVDSLIYLHSYPYECNEQRASKILGIVCMKEIILQFYAPEELFNLMKIRSREEVDEFVNKELKILFDNQGYDGSYSYWSAKLFGDPYLTCYIGLCFAKCKQEGYQIPEATLRKTKSILQRIDSLFFLSFLWPRVVKDSIKSFAYYVFSLLAEPHEHDTVISLCEGILSHYKDVADLTNQLTPECAAWLSMAIHKCKKESEEEKRSSKKTPNQWLELFIQYFTENVTLDSGIYARFITRYEDSEIANMVMLHSDTRTDSLVLSCLMEIDREKSSDIIQKLVRSLLAARNASRYGRWHNTQENATCLISLTDYFKIFENQVPDMTLHSWLVDRTRSEETLYIGEESWKVRSREKKITSLPIKAFVPRKDIDAEVINPKELDSKKELLVTKSGPGRLYYRIALSYTPENLCLKSMDRGFSVYRYYEGVTKAEHVTFDKAANVWKVKAGELVRVQINITNTVKRYNVALVDKIPAGFEVVNPEIDTQIVDLNQKVDENTNGFSRSWHEHQNIRDERVEAFARMLHVGCHSFTYVARATTIGSFVIPPSHMEEMYSPECFGRSNTQFVQVYEYV</sequence>
<dbReference type="InterPro" id="IPR051802">
    <property type="entry name" value="YfhM-like"/>
</dbReference>
<dbReference type="VEuPathDB" id="AmoebaDB:FDP41_007782"/>
<dbReference type="InterPro" id="IPR002890">
    <property type="entry name" value="MG2"/>
</dbReference>
<dbReference type="InterPro" id="IPR008930">
    <property type="entry name" value="Terpenoid_cyclase/PrenylTrfase"/>
</dbReference>
<evidence type="ECO:0000313" key="5">
    <source>
        <dbReference type="Proteomes" id="UP000444721"/>
    </source>
</evidence>
<dbReference type="InterPro" id="IPR011625">
    <property type="entry name" value="A2M_N_BRD"/>
</dbReference>
<dbReference type="Pfam" id="PF00207">
    <property type="entry name" value="A2M"/>
    <property type="match status" value="1"/>
</dbReference>
<evidence type="ECO:0000256" key="1">
    <source>
        <dbReference type="SAM" id="MobiDB-lite"/>
    </source>
</evidence>
<dbReference type="PANTHER" id="PTHR40094:SF1">
    <property type="entry name" value="UBIQUITIN DOMAIN-CONTAINING PROTEIN"/>
    <property type="match status" value="1"/>
</dbReference>
<dbReference type="VEuPathDB" id="AmoebaDB:NF0018600"/>
<dbReference type="Pfam" id="PF17973">
    <property type="entry name" value="bMG10"/>
    <property type="match status" value="1"/>
</dbReference>
<dbReference type="GO" id="GO:0004866">
    <property type="term" value="F:endopeptidase inhibitor activity"/>
    <property type="evidence" value="ECO:0007669"/>
    <property type="project" value="InterPro"/>
</dbReference>
<evidence type="ECO:0000259" key="2">
    <source>
        <dbReference type="SMART" id="SM01359"/>
    </source>
</evidence>
<dbReference type="SUPFAM" id="SSF48239">
    <property type="entry name" value="Terpenoid cyclases/Protein prenyltransferases"/>
    <property type="match status" value="1"/>
</dbReference>
<dbReference type="RefSeq" id="XP_044568580.1">
    <property type="nucleotide sequence ID" value="XM_044711564.1"/>
</dbReference>
<reference evidence="4 5" key="1">
    <citation type="journal article" date="2019" name="Sci. Rep.">
        <title>Nanopore sequencing improves the draft genome of the human pathogenic amoeba Naegleria fowleri.</title>
        <authorList>
            <person name="Liechti N."/>
            <person name="Schurch N."/>
            <person name="Bruggmann R."/>
            <person name="Wittwer M."/>
        </authorList>
    </citation>
    <scope>NUCLEOTIDE SEQUENCE [LARGE SCALE GENOMIC DNA]</scope>
    <source>
        <strain evidence="4 5">ATCC 30894</strain>
    </source>
</reference>
<dbReference type="EMBL" id="VFQX01000004">
    <property type="protein sequence ID" value="KAF0983867.1"/>
    <property type="molecule type" value="Genomic_DNA"/>
</dbReference>
<evidence type="ECO:0000313" key="4">
    <source>
        <dbReference type="EMBL" id="KAF0983867.1"/>
    </source>
</evidence>
<gene>
    <name evidence="4" type="ORF">FDP41_007782</name>
</gene>
<dbReference type="Gene3D" id="2.60.40.1930">
    <property type="match status" value="1"/>
</dbReference>
<organism evidence="4 5">
    <name type="scientific">Naegleria fowleri</name>
    <name type="common">Brain eating amoeba</name>
    <dbReference type="NCBI Taxonomy" id="5763"/>
    <lineage>
        <taxon>Eukaryota</taxon>
        <taxon>Discoba</taxon>
        <taxon>Heterolobosea</taxon>
        <taxon>Tetramitia</taxon>
        <taxon>Eutetramitia</taxon>
        <taxon>Vahlkampfiidae</taxon>
        <taxon>Naegleria</taxon>
    </lineage>
</organism>
<keyword evidence="5" id="KW-1185">Reference proteome</keyword>
<dbReference type="Pfam" id="PF01835">
    <property type="entry name" value="MG2"/>
    <property type="match status" value="1"/>
</dbReference>
<dbReference type="InterPro" id="IPR041246">
    <property type="entry name" value="Bact_MG10"/>
</dbReference>
<dbReference type="GeneID" id="68115000"/>
<dbReference type="SMART" id="SM01360">
    <property type="entry name" value="A2M"/>
    <property type="match status" value="1"/>
</dbReference>
<feature type="region of interest" description="Disordered" evidence="1">
    <location>
        <begin position="47"/>
        <end position="70"/>
    </location>
</feature>
<proteinExistence type="predicted"/>
<protein>
    <submittedName>
        <fullName evidence="4">Uncharacterized protein</fullName>
    </submittedName>
</protein>
<accession>A0A6A5C3D0</accession>
<dbReference type="OMA" id="MAIHKCK"/>
<feature type="domain" description="Alpha-2-macroglobulin bait region" evidence="2">
    <location>
        <begin position="1172"/>
        <end position="1331"/>
    </location>
</feature>
<dbReference type="VEuPathDB" id="AmoebaDB:NfTy_005860"/>
<dbReference type="Pfam" id="PF07703">
    <property type="entry name" value="A2M_BRD"/>
    <property type="match status" value="1"/>
</dbReference>
<feature type="compositionally biased region" description="Low complexity" evidence="1">
    <location>
        <begin position="53"/>
        <end position="63"/>
    </location>
</feature>
<dbReference type="InterPro" id="IPR001599">
    <property type="entry name" value="Macroglobln_a2"/>
</dbReference>
<dbReference type="Proteomes" id="UP000444721">
    <property type="component" value="Unassembled WGS sequence"/>
</dbReference>
<name>A0A6A5C3D0_NAEFO</name>
<dbReference type="OrthoDB" id="6359008at2759"/>
<comment type="caution">
    <text evidence="4">The sequence shown here is derived from an EMBL/GenBank/DDBJ whole genome shotgun (WGS) entry which is preliminary data.</text>
</comment>
<dbReference type="Gene3D" id="1.50.10.20">
    <property type="match status" value="1"/>
</dbReference>
<feature type="domain" description="Alpha-2-macroglobulin" evidence="3">
    <location>
        <begin position="1475"/>
        <end position="1564"/>
    </location>
</feature>
<dbReference type="PANTHER" id="PTHR40094">
    <property type="entry name" value="ALPHA-2-MACROGLOBULIN HOMOLOG"/>
    <property type="match status" value="1"/>
</dbReference>